<dbReference type="PANTHER" id="PTHR35910:SF1">
    <property type="entry name" value="2EXR DOMAIN-CONTAINING PROTEIN"/>
    <property type="match status" value="1"/>
</dbReference>
<dbReference type="AlphaFoldDB" id="A0A9P4IX65"/>
<name>A0A9P4IX65_9PEZI</name>
<dbReference type="PANTHER" id="PTHR35910">
    <property type="entry name" value="2EXR DOMAIN-CONTAINING PROTEIN"/>
    <property type="match status" value="1"/>
</dbReference>
<dbReference type="InterPro" id="IPR045518">
    <property type="entry name" value="2EXR"/>
</dbReference>
<comment type="caution">
    <text evidence="2">The sequence shown here is derived from an EMBL/GenBank/DDBJ whole genome shotgun (WGS) entry which is preliminary data.</text>
</comment>
<proteinExistence type="predicted"/>
<organism evidence="2 3">
    <name type="scientific">Myriangium duriaei CBS 260.36</name>
    <dbReference type="NCBI Taxonomy" id="1168546"/>
    <lineage>
        <taxon>Eukaryota</taxon>
        <taxon>Fungi</taxon>
        <taxon>Dikarya</taxon>
        <taxon>Ascomycota</taxon>
        <taxon>Pezizomycotina</taxon>
        <taxon>Dothideomycetes</taxon>
        <taxon>Dothideomycetidae</taxon>
        <taxon>Myriangiales</taxon>
        <taxon>Myriangiaceae</taxon>
        <taxon>Myriangium</taxon>
    </lineage>
</organism>
<reference evidence="2" key="1">
    <citation type="journal article" date="2020" name="Stud. Mycol.">
        <title>101 Dothideomycetes genomes: a test case for predicting lifestyles and emergence of pathogens.</title>
        <authorList>
            <person name="Haridas S."/>
            <person name="Albert R."/>
            <person name="Binder M."/>
            <person name="Bloem J."/>
            <person name="Labutti K."/>
            <person name="Salamov A."/>
            <person name="Andreopoulos B."/>
            <person name="Baker S."/>
            <person name="Barry K."/>
            <person name="Bills G."/>
            <person name="Bluhm B."/>
            <person name="Cannon C."/>
            <person name="Castanera R."/>
            <person name="Culley D."/>
            <person name="Daum C."/>
            <person name="Ezra D."/>
            <person name="Gonzalez J."/>
            <person name="Henrissat B."/>
            <person name="Kuo A."/>
            <person name="Liang C."/>
            <person name="Lipzen A."/>
            <person name="Lutzoni F."/>
            <person name="Magnuson J."/>
            <person name="Mondo S."/>
            <person name="Nolan M."/>
            <person name="Ohm R."/>
            <person name="Pangilinan J."/>
            <person name="Park H.-J."/>
            <person name="Ramirez L."/>
            <person name="Alfaro M."/>
            <person name="Sun H."/>
            <person name="Tritt A."/>
            <person name="Yoshinaga Y."/>
            <person name="Zwiers L.-H."/>
            <person name="Turgeon B."/>
            <person name="Goodwin S."/>
            <person name="Spatafora J."/>
            <person name="Crous P."/>
            <person name="Grigoriev I."/>
        </authorList>
    </citation>
    <scope>NUCLEOTIDE SEQUENCE</scope>
    <source>
        <strain evidence="2">CBS 260.36</strain>
    </source>
</reference>
<dbReference type="Proteomes" id="UP000799439">
    <property type="component" value="Unassembled WGS sequence"/>
</dbReference>
<accession>A0A9P4IX65</accession>
<sequence>MTTPFTFPQFPRLPPEIRLMIWHHALPSTPAFYQWVAMRVPRRWPWWQPLSLMFYRRASGDRSAQPGQDQLDVIHPLPSTVSVNHEAREATLEWAVKRDEVIHLEYRNVGTPGARDVFTFEADSRMLYFRSDWCQNDFRRYLHQDERVIEEQRFLGLFSGAASYRSAKIAFHEEALVDGPLLRFILKHGTSIWVACGSPAELDGSQGKRSCHGQLREWIADEGRFITLPKSQDPPKLWDEDDLSWEPTPDEWELPEHNEFAAPRFEKLDNTLQGLTKLLARLEIKTFAVRPVTLVPEPFEGNDEPM</sequence>
<keyword evidence="3" id="KW-1185">Reference proteome</keyword>
<protein>
    <recommendedName>
        <fullName evidence="1">2EXR domain-containing protein</fullName>
    </recommendedName>
</protein>
<evidence type="ECO:0000313" key="3">
    <source>
        <dbReference type="Proteomes" id="UP000799439"/>
    </source>
</evidence>
<dbReference type="Pfam" id="PF20150">
    <property type="entry name" value="2EXR"/>
    <property type="match status" value="1"/>
</dbReference>
<feature type="domain" description="2EXR" evidence="1">
    <location>
        <begin position="7"/>
        <end position="101"/>
    </location>
</feature>
<dbReference type="EMBL" id="ML996093">
    <property type="protein sequence ID" value="KAF2148504.1"/>
    <property type="molecule type" value="Genomic_DNA"/>
</dbReference>
<gene>
    <name evidence="2" type="ORF">K461DRAFT_271991</name>
</gene>
<evidence type="ECO:0000313" key="2">
    <source>
        <dbReference type="EMBL" id="KAF2148504.1"/>
    </source>
</evidence>
<evidence type="ECO:0000259" key="1">
    <source>
        <dbReference type="Pfam" id="PF20150"/>
    </source>
</evidence>
<dbReference type="OrthoDB" id="3473305at2759"/>